<dbReference type="InterPro" id="IPR003607">
    <property type="entry name" value="HD/PDEase_dom"/>
</dbReference>
<dbReference type="Gene3D" id="1.10.3210.10">
    <property type="entry name" value="Hypothetical protein af1432"/>
    <property type="match status" value="1"/>
</dbReference>
<dbReference type="PANTHER" id="PTHR36442:SF1">
    <property type="entry name" value="CYCLIC-DI-AMP PHOSPHODIESTERASE PGPH"/>
    <property type="match status" value="1"/>
</dbReference>
<feature type="transmembrane region" description="Helical" evidence="1">
    <location>
        <begin position="12"/>
        <end position="33"/>
    </location>
</feature>
<feature type="transmembrane region" description="Helical" evidence="1">
    <location>
        <begin position="401"/>
        <end position="420"/>
    </location>
</feature>
<feature type="transmembrane region" description="Helical" evidence="1">
    <location>
        <begin position="488"/>
        <end position="510"/>
    </location>
</feature>
<dbReference type="InterPro" id="IPR006675">
    <property type="entry name" value="HDIG_dom"/>
</dbReference>
<sequence length="748" mass="85021">MNRKLQRFQALLGNYYIPLISFILSIAIIMLGYSNVQPREYDFQLNQVAQDTILAPMTIEDTEQTELNKQRARDAVNDVYLFQGDIRTQQLTLIEQYFSFIRQLKNESYSKNSIQTLIDKHTDLVESGEIEQSLLNQFDNVDRLDGQELTFVQLETVEQLLLYEILLSEQTDAIKYLGNNIGTTTLTHVLSIDPETLSEFQNKLTELISTALEQEIQANNIESFISSVEQTISNMPYSLDARRSLIDLSNRLIVPTMTYSETETERRREEAADSVQTSYILQGQVIIQEGHIIGVDAKRQLDLYGFLDLSSQKTLAYAFYATVLFHGIVMIAVFSKFLNKSGEELGQRSMQATAYALVMFFGFSLLKLFHLMQTSGLSYSTLVLPVFLIPYMIIPRTNARVGTIAVLFFNLLALFVINSYDNMTVITLTTLFYFFSSILGVMFVLRQEMHRYSIKEFFVPLFFWHITIVIPLLLSLNVNILSEQGLHIILLIIGNLLLVNMILFFVTPYWEQLLIDKAALTLNQLGNLNHPLLKLLIEKSPGTYHHSILVANLSANAVEAIGGDSLLTRVAAYYHDIGKTIHPRFFTENVASGMESPHQMITELESARIIMGHVSEGARILEEHCLPKSIIDICMQHHGTTLVKYFYYQAKAKNPTLNEADYRYPGPKAQTKEAAIIMIADSVEAASRTLKEYNQASIEKMIDAIIADKTNDNQFSECDLTVHDLKIVRRSLIAGVAGMYHTRVEYPK</sequence>
<dbReference type="PANTHER" id="PTHR36442">
    <property type="entry name" value="CYCLIC-DI-AMP PHOSPHODIESTERASE PGPH"/>
    <property type="match status" value="1"/>
</dbReference>
<dbReference type="SMART" id="SM00471">
    <property type="entry name" value="HDc"/>
    <property type="match status" value="1"/>
</dbReference>
<keyword evidence="1" id="KW-0472">Membrane</keyword>
<protein>
    <submittedName>
        <fullName evidence="3">HDIG domain-containing protein</fullName>
    </submittedName>
</protein>
<feature type="transmembrane region" description="Helical" evidence="1">
    <location>
        <begin position="376"/>
        <end position="394"/>
    </location>
</feature>
<gene>
    <name evidence="3" type="ORF">GIY09_03225</name>
</gene>
<dbReference type="InterPro" id="IPR011624">
    <property type="entry name" value="Metal-dep_PHydrolase_7TM_extra"/>
</dbReference>
<accession>A0A6I2GX37</accession>
<evidence type="ECO:0000259" key="2">
    <source>
        <dbReference type="PROSITE" id="PS51831"/>
    </source>
</evidence>
<dbReference type="CDD" id="cd00077">
    <property type="entry name" value="HDc"/>
    <property type="match status" value="1"/>
</dbReference>
<dbReference type="Proteomes" id="UP000430975">
    <property type="component" value="Unassembled WGS sequence"/>
</dbReference>
<comment type="caution">
    <text evidence="3">The sequence shown here is derived from an EMBL/GenBank/DDBJ whole genome shotgun (WGS) entry which is preliminary data.</text>
</comment>
<dbReference type="SUPFAM" id="SSF109604">
    <property type="entry name" value="HD-domain/PDEase-like"/>
    <property type="match status" value="1"/>
</dbReference>
<dbReference type="AlphaFoldDB" id="A0A6I2GX37"/>
<feature type="transmembrane region" description="Helical" evidence="1">
    <location>
        <begin position="317"/>
        <end position="338"/>
    </location>
</feature>
<feature type="transmembrane region" description="Helical" evidence="1">
    <location>
        <begin position="457"/>
        <end position="476"/>
    </location>
</feature>
<feature type="transmembrane region" description="Helical" evidence="1">
    <location>
        <begin position="350"/>
        <end position="370"/>
    </location>
</feature>
<organism evidence="3 4">
    <name type="scientific">Fundicoccus ignavus</name>
    <dbReference type="NCBI Taxonomy" id="2664442"/>
    <lineage>
        <taxon>Bacteria</taxon>
        <taxon>Bacillati</taxon>
        <taxon>Bacillota</taxon>
        <taxon>Bacilli</taxon>
        <taxon>Lactobacillales</taxon>
        <taxon>Aerococcaceae</taxon>
        <taxon>Fundicoccus</taxon>
    </lineage>
</organism>
<reference evidence="3 4" key="1">
    <citation type="submission" date="2019-11" db="EMBL/GenBank/DDBJ databases">
        <title>Characterisation of Fundicoccus ignavus gen. nov. sp. nov., a novel genus of the family Aerococcaceae isolated from bulk tank milk.</title>
        <authorList>
            <person name="Siebert A."/>
            <person name="Huptas C."/>
            <person name="Wenning M."/>
            <person name="Scherer S."/>
            <person name="Doll E.V."/>
        </authorList>
    </citation>
    <scope>NUCLEOTIDE SEQUENCE [LARGE SCALE GENOMIC DNA]</scope>
    <source>
        <strain evidence="3 4">WS4759</strain>
    </source>
</reference>
<keyword evidence="4" id="KW-1185">Reference proteome</keyword>
<evidence type="ECO:0000313" key="4">
    <source>
        <dbReference type="Proteomes" id="UP000430975"/>
    </source>
</evidence>
<keyword evidence="1" id="KW-0812">Transmembrane</keyword>
<feature type="domain" description="HD" evidence="2">
    <location>
        <begin position="543"/>
        <end position="686"/>
    </location>
</feature>
<evidence type="ECO:0000256" key="1">
    <source>
        <dbReference type="SAM" id="Phobius"/>
    </source>
</evidence>
<dbReference type="InterPro" id="IPR006674">
    <property type="entry name" value="HD_domain"/>
</dbReference>
<dbReference type="EMBL" id="WJQS01000002">
    <property type="protein sequence ID" value="MRI84913.1"/>
    <property type="molecule type" value="Genomic_DNA"/>
</dbReference>
<name>A0A6I2GX37_9LACT</name>
<dbReference type="Pfam" id="PF07697">
    <property type="entry name" value="7TMR-HDED"/>
    <property type="match status" value="1"/>
</dbReference>
<dbReference type="PROSITE" id="PS51831">
    <property type="entry name" value="HD"/>
    <property type="match status" value="1"/>
</dbReference>
<dbReference type="RefSeq" id="WP_153863209.1">
    <property type="nucleotide sequence ID" value="NZ_WJQS01000002.1"/>
</dbReference>
<dbReference type="Pfam" id="PF01966">
    <property type="entry name" value="HD"/>
    <property type="match status" value="1"/>
</dbReference>
<proteinExistence type="predicted"/>
<evidence type="ECO:0000313" key="3">
    <source>
        <dbReference type="EMBL" id="MRI84913.1"/>
    </source>
</evidence>
<feature type="transmembrane region" description="Helical" evidence="1">
    <location>
        <begin position="426"/>
        <end position="445"/>
    </location>
</feature>
<dbReference type="NCBIfam" id="TIGR00277">
    <property type="entry name" value="HDIG"/>
    <property type="match status" value="1"/>
</dbReference>
<keyword evidence="1" id="KW-1133">Transmembrane helix</keyword>
<dbReference type="InterPro" id="IPR052722">
    <property type="entry name" value="PgpH_phosphodiesterase"/>
</dbReference>